<dbReference type="KEGG" id="dpl:KGM_206982"/>
<dbReference type="SUPFAM" id="SSF50814">
    <property type="entry name" value="Lipocalins"/>
    <property type="match status" value="1"/>
</dbReference>
<sequence>MEFLGKTYIKNKDENFKEFLESLGLAEDKVKALLSFDQKNCLKKDGDDYLMIFDNADGEKVLKFRNGVEFDEEITPIVNSKTTFTLDGNVLHQIQNLGTVIINIKRDFSADQLVMTVTTNLWDGTARRYYKRM</sequence>
<proteinExistence type="predicted"/>
<dbReference type="AlphaFoldDB" id="A0A212FN12"/>
<name>A0A212FN12_DANPL</name>
<dbReference type="OrthoDB" id="354351at2759"/>
<keyword evidence="2" id="KW-1185">Reference proteome</keyword>
<dbReference type="EMBL" id="AGBW02007648">
    <property type="protein sequence ID" value="OWR55131.1"/>
    <property type="molecule type" value="Genomic_DNA"/>
</dbReference>
<dbReference type="Gene3D" id="2.40.128.20">
    <property type="match status" value="1"/>
</dbReference>
<comment type="caution">
    <text evidence="1">The sequence shown here is derived from an EMBL/GenBank/DDBJ whole genome shotgun (WGS) entry which is preliminary data.</text>
</comment>
<organism evidence="1 2">
    <name type="scientific">Danaus plexippus plexippus</name>
    <dbReference type="NCBI Taxonomy" id="278856"/>
    <lineage>
        <taxon>Eukaryota</taxon>
        <taxon>Metazoa</taxon>
        <taxon>Ecdysozoa</taxon>
        <taxon>Arthropoda</taxon>
        <taxon>Hexapoda</taxon>
        <taxon>Insecta</taxon>
        <taxon>Pterygota</taxon>
        <taxon>Neoptera</taxon>
        <taxon>Endopterygota</taxon>
        <taxon>Lepidoptera</taxon>
        <taxon>Glossata</taxon>
        <taxon>Ditrysia</taxon>
        <taxon>Papilionoidea</taxon>
        <taxon>Nymphalidae</taxon>
        <taxon>Danainae</taxon>
        <taxon>Danaini</taxon>
        <taxon>Danaina</taxon>
        <taxon>Danaus</taxon>
        <taxon>Danaus</taxon>
    </lineage>
</organism>
<accession>A0A212FN12</accession>
<dbReference type="InterPro" id="IPR012674">
    <property type="entry name" value="Calycin"/>
</dbReference>
<protein>
    <submittedName>
        <fullName evidence="1">Fatty acid binding protein 2</fullName>
    </submittedName>
</protein>
<dbReference type="Proteomes" id="UP000007151">
    <property type="component" value="Unassembled WGS sequence"/>
</dbReference>
<evidence type="ECO:0000313" key="1">
    <source>
        <dbReference type="EMBL" id="OWR55131.1"/>
    </source>
</evidence>
<dbReference type="eggNOG" id="KOG4015">
    <property type="taxonomic scope" value="Eukaryota"/>
</dbReference>
<reference evidence="1 2" key="1">
    <citation type="journal article" date="2011" name="Cell">
        <title>The monarch butterfly genome yields insights into long-distance migration.</title>
        <authorList>
            <person name="Zhan S."/>
            <person name="Merlin C."/>
            <person name="Boore J.L."/>
            <person name="Reppert S.M."/>
        </authorList>
    </citation>
    <scope>NUCLEOTIDE SEQUENCE [LARGE SCALE GENOMIC DNA]</scope>
    <source>
        <strain evidence="1">F-2</strain>
    </source>
</reference>
<gene>
    <name evidence="1" type="ORF">KGM_206982</name>
</gene>
<evidence type="ECO:0000313" key="2">
    <source>
        <dbReference type="Proteomes" id="UP000007151"/>
    </source>
</evidence>